<organism evidence="5 6">
    <name type="scientific">Amycolatopsis suaedae</name>
    <dbReference type="NCBI Taxonomy" id="2510978"/>
    <lineage>
        <taxon>Bacteria</taxon>
        <taxon>Bacillati</taxon>
        <taxon>Actinomycetota</taxon>
        <taxon>Actinomycetes</taxon>
        <taxon>Pseudonocardiales</taxon>
        <taxon>Pseudonocardiaceae</taxon>
        <taxon>Amycolatopsis</taxon>
    </lineage>
</organism>
<name>A0A4Q7JDM7_9PSEU</name>
<evidence type="ECO:0000256" key="3">
    <source>
        <dbReference type="SAM" id="SignalP"/>
    </source>
</evidence>
<keyword evidence="3" id="KW-0732">Signal</keyword>
<dbReference type="InterPro" id="IPR051601">
    <property type="entry name" value="Serine_prot/Carboxylest_S33"/>
</dbReference>
<keyword evidence="2 5" id="KW-0378">Hydrolase</keyword>
<evidence type="ECO:0000256" key="1">
    <source>
        <dbReference type="ARBA" id="ARBA00010088"/>
    </source>
</evidence>
<dbReference type="Pfam" id="PF00561">
    <property type="entry name" value="Abhydrolase_1"/>
    <property type="match status" value="1"/>
</dbReference>
<reference evidence="5 6" key="1">
    <citation type="submission" date="2019-02" db="EMBL/GenBank/DDBJ databases">
        <title>Draft genome sequence of Amycolatopsis sp. 8-3EHSu isolated from roots of Suaeda maritima.</title>
        <authorList>
            <person name="Duangmal K."/>
            <person name="Chantavorakit T."/>
        </authorList>
    </citation>
    <scope>NUCLEOTIDE SEQUENCE [LARGE SCALE GENOMIC DNA]</scope>
    <source>
        <strain evidence="5 6">8-3EHSu</strain>
    </source>
</reference>
<evidence type="ECO:0000256" key="2">
    <source>
        <dbReference type="ARBA" id="ARBA00022801"/>
    </source>
</evidence>
<feature type="domain" description="AB hydrolase-1" evidence="4">
    <location>
        <begin position="103"/>
        <end position="448"/>
    </location>
</feature>
<evidence type="ECO:0000313" key="5">
    <source>
        <dbReference type="EMBL" id="RZQ65182.1"/>
    </source>
</evidence>
<dbReference type="OrthoDB" id="4006962at2"/>
<proteinExistence type="inferred from homology"/>
<dbReference type="Proteomes" id="UP000292003">
    <property type="component" value="Unassembled WGS sequence"/>
</dbReference>
<dbReference type="EMBL" id="SFCC01000002">
    <property type="protein sequence ID" value="RZQ65182.1"/>
    <property type="molecule type" value="Genomic_DNA"/>
</dbReference>
<evidence type="ECO:0000313" key="6">
    <source>
        <dbReference type="Proteomes" id="UP000292003"/>
    </source>
</evidence>
<dbReference type="PANTHER" id="PTHR43248">
    <property type="entry name" value="2-SUCCINYL-6-HYDROXY-2,4-CYCLOHEXADIENE-1-CARBOXYLATE SYNTHASE"/>
    <property type="match status" value="1"/>
</dbReference>
<dbReference type="Gene3D" id="3.40.50.1820">
    <property type="entry name" value="alpha/beta hydrolase"/>
    <property type="match status" value="1"/>
</dbReference>
<dbReference type="RefSeq" id="WP_130473968.1">
    <property type="nucleotide sequence ID" value="NZ_SFCC01000002.1"/>
</dbReference>
<dbReference type="InterPro" id="IPR000073">
    <property type="entry name" value="AB_hydrolase_1"/>
</dbReference>
<evidence type="ECO:0000259" key="4">
    <source>
        <dbReference type="Pfam" id="PF00561"/>
    </source>
</evidence>
<dbReference type="InterPro" id="IPR029058">
    <property type="entry name" value="AB_hydrolase_fold"/>
</dbReference>
<sequence length="483" mass="50750">MRAGAVLAAVAVALPLAAVPAAASPAIDWRPCPITQVPDKQCGSLAVADPAGTVTIELTRLPARDRANRVGVLLTNPGGPGGSGVDTVGFGGLGIATPEFGVVRDRFDIIGWDPRGVGHSKPAVTCDPATLYRPGRNFFPRTKAEYDRLAMQNRAAGEDCLARTGPLLDRVDTGNAADDIEDIRVALGEEKINWLGLSYGTELGAVYASKYPQRVRAMVLDGAADHGRPTRQVILEEAAAGEQALNRFAAWCAGAADCALRGRDVLADHDRLMAQAEAGRLPSSALDRPVTAEEASAGVYGLLGIKGAWPVLSQALAKATDAQPDAKDLTAATVFGHPSYAAYRAVGCHDFPAPFIGAADMRITGDLMKAVAPRTWRYVEFWDFTAGCVGWPVRPGNPPQDHPIKGTGPILVASTTHDPATPLAWARGLAGTIENSALLIAEADGHTATYNSACARSREAEYLVSGNVPADLRCREQAGQVAR</sequence>
<feature type="signal peptide" evidence="3">
    <location>
        <begin position="1"/>
        <end position="23"/>
    </location>
</feature>
<dbReference type="SUPFAM" id="SSF53474">
    <property type="entry name" value="alpha/beta-Hydrolases"/>
    <property type="match status" value="1"/>
</dbReference>
<accession>A0A4Q7JDM7</accession>
<dbReference type="PANTHER" id="PTHR43248:SF30">
    <property type="entry name" value="AB HYDROLASE-1 DOMAIN-CONTAINING PROTEIN"/>
    <property type="match status" value="1"/>
</dbReference>
<keyword evidence="6" id="KW-1185">Reference proteome</keyword>
<comment type="caution">
    <text evidence="5">The sequence shown here is derived from an EMBL/GenBank/DDBJ whole genome shotgun (WGS) entry which is preliminary data.</text>
</comment>
<feature type="chain" id="PRO_5020820869" evidence="3">
    <location>
        <begin position="24"/>
        <end position="483"/>
    </location>
</feature>
<dbReference type="GO" id="GO:0016787">
    <property type="term" value="F:hydrolase activity"/>
    <property type="evidence" value="ECO:0007669"/>
    <property type="project" value="UniProtKB-KW"/>
</dbReference>
<dbReference type="AlphaFoldDB" id="A0A4Q7JDM7"/>
<protein>
    <submittedName>
        <fullName evidence="5">Alpha/beta hydrolase</fullName>
    </submittedName>
</protein>
<comment type="similarity">
    <text evidence="1">Belongs to the peptidase S33 family.</text>
</comment>
<gene>
    <name evidence="5" type="ORF">EWH70_04640</name>
</gene>